<gene>
    <name evidence="1" type="primary">99</name>
    <name evidence="1" type="ORF">PBI_CURIOSIUM_99</name>
</gene>
<evidence type="ECO:0000313" key="2">
    <source>
        <dbReference type="Proteomes" id="UP000326870"/>
    </source>
</evidence>
<organism evidence="1 2">
    <name type="scientific">Mycobacterium phage Curiosium</name>
    <dbReference type="NCBI Taxonomy" id="2599859"/>
    <lineage>
        <taxon>Viruses</taxon>
        <taxon>Duplodnaviria</taxon>
        <taxon>Heunggongvirae</taxon>
        <taxon>Uroviricota</taxon>
        <taxon>Caudoviricetes</taxon>
        <taxon>Weiservirinae</taxon>
        <taxon>Anayavirus</taxon>
        <taxon>Anayavirus curiosium</taxon>
    </lineage>
</organism>
<protein>
    <submittedName>
        <fullName evidence="1">Uncharacterized protein</fullName>
    </submittedName>
</protein>
<keyword evidence="2" id="KW-1185">Reference proteome</keyword>
<evidence type="ECO:0000313" key="1">
    <source>
        <dbReference type="EMBL" id="QFG14142.1"/>
    </source>
</evidence>
<dbReference type="GeneID" id="60324550"/>
<name>A0A5J6U0B8_9CAUD</name>
<sequence length="55" mass="6620">MTTNELDTRLDELTPEQAERLGRSLQRFNESMSWQLDHARQELDRDRLRRLFGTS</sequence>
<dbReference type="KEGG" id="vg:60324550"/>
<dbReference type="Proteomes" id="UP000326870">
    <property type="component" value="Segment"/>
</dbReference>
<dbReference type="RefSeq" id="YP_009953087.1">
    <property type="nucleotide sequence ID" value="NC_051618.1"/>
</dbReference>
<dbReference type="EMBL" id="MN234226">
    <property type="protein sequence ID" value="QFG14142.1"/>
    <property type="molecule type" value="Genomic_DNA"/>
</dbReference>
<accession>A0A5J6U0B8</accession>
<reference evidence="1 2" key="1">
    <citation type="submission" date="2019-07" db="EMBL/GenBank/DDBJ databases">
        <authorList>
            <person name="Divens A.M."/>
            <person name="Garlena R.A."/>
            <person name="Russell D.A."/>
            <person name="Pope W.H."/>
            <person name="Jacobs-Sera D."/>
            <person name="Hatfull G.F."/>
        </authorList>
    </citation>
    <scope>NUCLEOTIDE SEQUENCE [LARGE SCALE GENOMIC DNA]</scope>
</reference>
<proteinExistence type="predicted"/>